<dbReference type="InterPro" id="IPR011989">
    <property type="entry name" value="ARM-like"/>
</dbReference>
<protein>
    <recommendedName>
        <fullName evidence="5">PUM-HD domain-containing protein</fullName>
    </recommendedName>
</protein>
<accession>A0AAV7KMX3</accession>
<reference evidence="6" key="1">
    <citation type="journal article" date="2022" name="bioRxiv">
        <title>Sequencing and chromosome-scale assembly of the giantPleurodeles waltlgenome.</title>
        <authorList>
            <person name="Brown T."/>
            <person name="Elewa A."/>
            <person name="Iarovenko S."/>
            <person name="Subramanian E."/>
            <person name="Araus A.J."/>
            <person name="Petzold A."/>
            <person name="Susuki M."/>
            <person name="Suzuki K.-i.T."/>
            <person name="Hayashi T."/>
            <person name="Toyoda A."/>
            <person name="Oliveira C."/>
            <person name="Osipova E."/>
            <person name="Leigh N.D."/>
            <person name="Simon A."/>
            <person name="Yun M.H."/>
        </authorList>
    </citation>
    <scope>NUCLEOTIDE SEQUENCE</scope>
    <source>
        <strain evidence="6">20211129_DDA</strain>
        <tissue evidence="6">Liver</tissue>
    </source>
</reference>
<evidence type="ECO:0000259" key="5">
    <source>
        <dbReference type="PROSITE" id="PS50303"/>
    </source>
</evidence>
<feature type="domain" description="PUM-HD" evidence="5">
    <location>
        <begin position="700"/>
        <end position="811"/>
    </location>
</feature>
<feature type="region of interest" description="Disordered" evidence="4">
    <location>
        <begin position="331"/>
        <end position="353"/>
    </location>
</feature>
<dbReference type="PROSITE" id="PS50302">
    <property type="entry name" value="PUM"/>
    <property type="match status" value="2"/>
</dbReference>
<keyword evidence="7" id="KW-1185">Reference proteome</keyword>
<dbReference type="SMART" id="SM00025">
    <property type="entry name" value="Pumilio"/>
    <property type="match status" value="6"/>
</dbReference>
<feature type="compositionally biased region" description="Basic residues" evidence="4">
    <location>
        <begin position="150"/>
        <end position="159"/>
    </location>
</feature>
<evidence type="ECO:0000256" key="4">
    <source>
        <dbReference type="SAM" id="MobiDB-lite"/>
    </source>
</evidence>
<feature type="compositionally biased region" description="Basic and acidic residues" evidence="4">
    <location>
        <begin position="20"/>
        <end position="29"/>
    </location>
</feature>
<sequence length="811" mass="91850">MLAGPRRNTTPYHPKQTQAKRKEVNDKVSRGRRARTRDIRIGDQVIFKDRKPGWKFCTPYEPRVWTVTSVSRTMVTAEKGSDPVTRNISKFKKATFWEISGDQEEEDQFPDYSATESPEQDRESELPLAAGLSGLRQPVTEKVEMIMGAKKKSKCKEKKKLSSEAGHPQEKDCSKAESDSKKKEKRMKREKTSQFSVDSSSVEARENQNLGQQHPEENPSKDQKGTNEKYPPRLDPKTVGYFRRVDDTLQQKFDSQEEKMLFVKNVFEEVKENELSLATDVTGSLVLQKLLVLAQRRQLLRFLSALSRDFFSVCCHRSGAHIMQTTLLQFPRLQEQGQPSEEEEEEEEAEEEASETLETLILKLSADVKGKFLEYNQDTHGSFVVRTLFQVLGGTILSQESAKKGHPGHTTSKKKLNTGGTQASDFEVPENFITELQELSSCFKENIAVFITGKIASLALQVALQVLHRKLPAVCCMLCDDVISYLASRNPSAECSPLSIYLKDHTTSRLLEKIIEVSGKKQLKKLFRSQFQGQLLALSAHSIANYTIQRLIAAVPTKKLFASIFDELSPGVEDVMAKGHLGVVTALVSACRKHDCRQAEMVARLMEAFHCLEPASRQVACAPLFLSLLAYEIYYGLKDEDNMLEHQADSDKCLGEVNFHGSLLLQQLLHFSDPSPILLSLAALSEKDLVTLACNQAGSHVFDALLSTESIPEKKKKKIHRKLKGHYVELACNKYGSRVLDRIWNAATLGVKQEMAQELAAKERELLRDPFGYHIVRNFALTHFLKRRRDWDEHQVAENKRRKMFAEILED</sequence>
<feature type="compositionally biased region" description="Basic and acidic residues" evidence="4">
    <location>
        <begin position="214"/>
        <end position="236"/>
    </location>
</feature>
<evidence type="ECO:0000313" key="7">
    <source>
        <dbReference type="Proteomes" id="UP001066276"/>
    </source>
</evidence>
<dbReference type="PANTHER" id="PTHR13102">
    <property type="entry name" value="NUCLEOLAR PROTEIN 9"/>
    <property type="match status" value="1"/>
</dbReference>
<feature type="compositionally biased region" description="Polar residues" evidence="4">
    <location>
        <begin position="193"/>
        <end position="212"/>
    </location>
</feature>
<dbReference type="GO" id="GO:0003723">
    <property type="term" value="F:RNA binding"/>
    <property type="evidence" value="ECO:0007669"/>
    <property type="project" value="InterPro"/>
</dbReference>
<feature type="repeat" description="Pumilio" evidence="3">
    <location>
        <begin position="722"/>
        <end position="757"/>
    </location>
</feature>
<organism evidence="6 7">
    <name type="scientific">Pleurodeles waltl</name>
    <name type="common">Iberian ribbed newt</name>
    <dbReference type="NCBI Taxonomy" id="8319"/>
    <lineage>
        <taxon>Eukaryota</taxon>
        <taxon>Metazoa</taxon>
        <taxon>Chordata</taxon>
        <taxon>Craniata</taxon>
        <taxon>Vertebrata</taxon>
        <taxon>Euteleostomi</taxon>
        <taxon>Amphibia</taxon>
        <taxon>Batrachia</taxon>
        <taxon>Caudata</taxon>
        <taxon>Salamandroidea</taxon>
        <taxon>Salamandridae</taxon>
        <taxon>Pleurodelinae</taxon>
        <taxon>Pleurodeles</taxon>
    </lineage>
</organism>
<feature type="compositionally biased region" description="Acidic residues" evidence="4">
    <location>
        <begin position="340"/>
        <end position="353"/>
    </location>
</feature>
<dbReference type="Pfam" id="PF22493">
    <property type="entry name" value="PUF_NOP9"/>
    <property type="match status" value="1"/>
</dbReference>
<feature type="region of interest" description="Disordered" evidence="4">
    <location>
        <begin position="150"/>
        <end position="237"/>
    </location>
</feature>
<dbReference type="GO" id="GO:0000447">
    <property type="term" value="P:endonucleolytic cleavage in ITS1 to separate SSU-rRNA from 5.8S rRNA and LSU-rRNA from tricistronic rRNA transcript (SSU-rRNA, 5.8S rRNA, LSU-rRNA)"/>
    <property type="evidence" value="ECO:0007669"/>
    <property type="project" value="TreeGrafter"/>
</dbReference>
<dbReference type="GO" id="GO:0000472">
    <property type="term" value="P:endonucleolytic cleavage to generate mature 5'-end of SSU-rRNA from (SSU-rRNA, 5.8S rRNA, LSU-rRNA)"/>
    <property type="evidence" value="ECO:0007669"/>
    <property type="project" value="TreeGrafter"/>
</dbReference>
<feature type="compositionally biased region" description="Basic residues" evidence="4">
    <location>
        <begin position="404"/>
        <end position="416"/>
    </location>
</feature>
<dbReference type="InterPro" id="IPR001313">
    <property type="entry name" value="Pumilio_RNA-bd_rpt"/>
</dbReference>
<name>A0AAV7KMX3_PLEWA</name>
<dbReference type="GO" id="GO:0030686">
    <property type="term" value="C:90S preribosome"/>
    <property type="evidence" value="ECO:0007669"/>
    <property type="project" value="TreeGrafter"/>
</dbReference>
<feature type="region of interest" description="Disordered" evidence="4">
    <location>
        <begin position="100"/>
        <end position="135"/>
    </location>
</feature>
<dbReference type="GO" id="GO:0030688">
    <property type="term" value="C:preribosome, small subunit precursor"/>
    <property type="evidence" value="ECO:0007669"/>
    <property type="project" value="TreeGrafter"/>
</dbReference>
<dbReference type="InterPro" id="IPR033133">
    <property type="entry name" value="PUM-HD"/>
</dbReference>
<dbReference type="EMBL" id="JANPWB010000016">
    <property type="protein sequence ID" value="KAJ1080596.1"/>
    <property type="molecule type" value="Genomic_DNA"/>
</dbReference>
<gene>
    <name evidence="6" type="ORF">NDU88_000791</name>
</gene>
<dbReference type="PROSITE" id="PS50303">
    <property type="entry name" value="PUM_HD"/>
    <property type="match status" value="1"/>
</dbReference>
<feature type="compositionally biased region" description="Polar residues" evidence="4">
    <location>
        <begin position="7"/>
        <end position="17"/>
    </location>
</feature>
<dbReference type="GO" id="GO:0000480">
    <property type="term" value="P:endonucleolytic cleavage in 5'-ETS of tricistronic rRNA transcript (SSU-rRNA, 5.8S rRNA, LSU-rRNA)"/>
    <property type="evidence" value="ECO:0007669"/>
    <property type="project" value="TreeGrafter"/>
</dbReference>
<evidence type="ECO:0000313" key="6">
    <source>
        <dbReference type="EMBL" id="KAJ1080596.1"/>
    </source>
</evidence>
<evidence type="ECO:0000256" key="1">
    <source>
        <dbReference type="ARBA" id="ARBA00022737"/>
    </source>
</evidence>
<keyword evidence="2" id="KW-0539">Nucleus</keyword>
<evidence type="ECO:0000256" key="2">
    <source>
        <dbReference type="ARBA" id="ARBA00023242"/>
    </source>
</evidence>
<dbReference type="Gene3D" id="1.25.10.10">
    <property type="entry name" value="Leucine-rich Repeat Variant"/>
    <property type="match status" value="2"/>
</dbReference>
<feature type="compositionally biased region" description="Basic and acidic residues" evidence="4">
    <location>
        <begin position="167"/>
        <end position="182"/>
    </location>
</feature>
<feature type="region of interest" description="Disordered" evidence="4">
    <location>
        <begin position="400"/>
        <end position="420"/>
    </location>
</feature>
<evidence type="ECO:0000256" key="3">
    <source>
        <dbReference type="PROSITE-ProRule" id="PRU00317"/>
    </source>
</evidence>
<dbReference type="SUPFAM" id="SSF48371">
    <property type="entry name" value="ARM repeat"/>
    <property type="match status" value="2"/>
</dbReference>
<dbReference type="InterPro" id="IPR040000">
    <property type="entry name" value="NOP9"/>
</dbReference>
<feature type="repeat" description="Pumilio" evidence="3">
    <location>
        <begin position="269"/>
        <end position="304"/>
    </location>
</feature>
<comment type="caution">
    <text evidence="6">The sequence shown here is derived from an EMBL/GenBank/DDBJ whole genome shotgun (WGS) entry which is preliminary data.</text>
</comment>
<proteinExistence type="predicted"/>
<dbReference type="Proteomes" id="UP001066276">
    <property type="component" value="Chromosome 12"/>
</dbReference>
<dbReference type="InterPro" id="IPR016024">
    <property type="entry name" value="ARM-type_fold"/>
</dbReference>
<dbReference type="GO" id="GO:0005730">
    <property type="term" value="C:nucleolus"/>
    <property type="evidence" value="ECO:0007669"/>
    <property type="project" value="TreeGrafter"/>
</dbReference>
<feature type="region of interest" description="Disordered" evidence="4">
    <location>
        <begin position="1"/>
        <end position="37"/>
    </location>
</feature>
<dbReference type="PANTHER" id="PTHR13102:SF0">
    <property type="entry name" value="NUCLEOLAR PROTEIN 9"/>
    <property type="match status" value="1"/>
</dbReference>
<dbReference type="AlphaFoldDB" id="A0AAV7KMX3"/>
<keyword evidence="1" id="KW-0677">Repeat</keyword>
<dbReference type="GO" id="GO:0000056">
    <property type="term" value="P:ribosomal small subunit export from nucleus"/>
    <property type="evidence" value="ECO:0007669"/>
    <property type="project" value="TreeGrafter"/>
</dbReference>